<dbReference type="RefSeq" id="WP_309489693.1">
    <property type="nucleotide sequence ID" value="NZ_JAENIG010000005.1"/>
</dbReference>
<feature type="region of interest" description="Disordered" evidence="13">
    <location>
        <begin position="1"/>
        <end position="55"/>
    </location>
</feature>
<feature type="compositionally biased region" description="Acidic residues" evidence="13">
    <location>
        <begin position="1"/>
        <end position="17"/>
    </location>
</feature>
<keyword evidence="5 10" id="KW-0346">Stress response</keyword>
<evidence type="ECO:0000256" key="2">
    <source>
        <dbReference type="ARBA" id="ARBA00009054"/>
    </source>
</evidence>
<evidence type="ECO:0000256" key="6">
    <source>
        <dbReference type="ARBA" id="ARBA00023186"/>
    </source>
</evidence>
<evidence type="ECO:0000256" key="3">
    <source>
        <dbReference type="ARBA" id="ARBA00011738"/>
    </source>
</evidence>
<keyword evidence="15" id="KW-1185">Reference proteome</keyword>
<comment type="subcellular location">
    <subcellularLocation>
        <location evidence="1 10">Cytoplasm</location>
    </subcellularLocation>
</comment>
<dbReference type="GO" id="GO:0051082">
    <property type="term" value="F:unfolded protein binding"/>
    <property type="evidence" value="ECO:0007669"/>
    <property type="project" value="TreeGrafter"/>
</dbReference>
<dbReference type="EMBL" id="JAENIG010000005">
    <property type="protein sequence ID" value="MBK1855082.1"/>
    <property type="molecule type" value="Genomic_DNA"/>
</dbReference>
<evidence type="ECO:0000256" key="11">
    <source>
        <dbReference type="RuleBase" id="RU000639"/>
    </source>
</evidence>
<comment type="similarity">
    <text evidence="2 10 12">Belongs to the GrpE family.</text>
</comment>
<dbReference type="Proteomes" id="UP000634206">
    <property type="component" value="Unassembled WGS sequence"/>
</dbReference>
<dbReference type="InterPro" id="IPR013805">
    <property type="entry name" value="GrpE_CC"/>
</dbReference>
<dbReference type="GO" id="GO:0051087">
    <property type="term" value="F:protein-folding chaperone binding"/>
    <property type="evidence" value="ECO:0007669"/>
    <property type="project" value="InterPro"/>
</dbReference>
<evidence type="ECO:0000313" key="14">
    <source>
        <dbReference type="EMBL" id="MBK1855082.1"/>
    </source>
</evidence>
<feature type="compositionally biased region" description="Acidic residues" evidence="13">
    <location>
        <begin position="25"/>
        <end position="35"/>
    </location>
</feature>
<dbReference type="SUPFAM" id="SSF51064">
    <property type="entry name" value="Head domain of nucleotide exchange factor GrpE"/>
    <property type="match status" value="1"/>
</dbReference>
<dbReference type="Pfam" id="PF01025">
    <property type="entry name" value="GrpE"/>
    <property type="match status" value="1"/>
</dbReference>
<evidence type="ECO:0000256" key="12">
    <source>
        <dbReference type="RuleBase" id="RU004478"/>
    </source>
</evidence>
<evidence type="ECO:0000256" key="1">
    <source>
        <dbReference type="ARBA" id="ARBA00004496"/>
    </source>
</evidence>
<dbReference type="GO" id="GO:0005737">
    <property type="term" value="C:cytoplasm"/>
    <property type="evidence" value="ECO:0007669"/>
    <property type="project" value="UniProtKB-SubCell"/>
</dbReference>
<keyword evidence="4 10" id="KW-0963">Cytoplasm</keyword>
<comment type="caution">
    <text evidence="14">The sequence shown here is derived from an EMBL/GenBank/DDBJ whole genome shotgun (WGS) entry which is preliminary data.</text>
</comment>
<evidence type="ECO:0000256" key="10">
    <source>
        <dbReference type="HAMAP-Rule" id="MF_01151"/>
    </source>
</evidence>
<dbReference type="InterPro" id="IPR009012">
    <property type="entry name" value="GrpE_head"/>
</dbReference>
<dbReference type="Gene3D" id="3.90.20.20">
    <property type="match status" value="1"/>
</dbReference>
<dbReference type="CDD" id="cd00446">
    <property type="entry name" value="GrpE"/>
    <property type="match status" value="1"/>
</dbReference>
<dbReference type="PANTHER" id="PTHR21237">
    <property type="entry name" value="GRPE PROTEIN"/>
    <property type="match status" value="1"/>
</dbReference>
<gene>
    <name evidence="10 14" type="primary">grpE</name>
    <name evidence="14" type="ORF">JIN83_08930</name>
</gene>
<dbReference type="PROSITE" id="PS01071">
    <property type="entry name" value="GRPE"/>
    <property type="match status" value="1"/>
</dbReference>
<evidence type="ECO:0000256" key="5">
    <source>
        <dbReference type="ARBA" id="ARBA00023016"/>
    </source>
</evidence>
<dbReference type="GO" id="GO:0006457">
    <property type="term" value="P:protein folding"/>
    <property type="evidence" value="ECO:0007669"/>
    <property type="project" value="InterPro"/>
</dbReference>
<dbReference type="AlphaFoldDB" id="A0AAE2SCX1"/>
<keyword evidence="6 10" id="KW-0143">Chaperone</keyword>
<organism evidence="14 15">
    <name type="scientific">Oceaniferula flava</name>
    <dbReference type="NCBI Taxonomy" id="2800421"/>
    <lineage>
        <taxon>Bacteria</taxon>
        <taxon>Pseudomonadati</taxon>
        <taxon>Verrucomicrobiota</taxon>
        <taxon>Verrucomicrobiia</taxon>
        <taxon>Verrucomicrobiales</taxon>
        <taxon>Verrucomicrobiaceae</taxon>
        <taxon>Oceaniferula</taxon>
    </lineage>
</organism>
<protein>
    <recommendedName>
        <fullName evidence="8 10">Protein GrpE</fullName>
    </recommendedName>
    <alternativeName>
        <fullName evidence="9 10">HSP-70 cofactor</fullName>
    </alternativeName>
</protein>
<dbReference type="Gene3D" id="2.30.22.10">
    <property type="entry name" value="Head domain of nucleotide exchange factor GrpE"/>
    <property type="match status" value="1"/>
</dbReference>
<dbReference type="GO" id="GO:0042803">
    <property type="term" value="F:protein homodimerization activity"/>
    <property type="evidence" value="ECO:0007669"/>
    <property type="project" value="InterPro"/>
</dbReference>
<comment type="function">
    <text evidence="7 10 11">Participates actively in the response to hyperosmotic and heat shock by preventing the aggregation of stress-denatured proteins, in association with DnaK and GrpE. It is the nucleotide exchange factor for DnaK and may function as a thermosensor. Unfolded proteins bind initially to DnaJ; upon interaction with the DnaJ-bound protein, DnaK hydrolyzes its bound ATP, resulting in the formation of a stable complex. GrpE releases ADP from DnaK; ATP binding to DnaK triggers the release of the substrate protein, thus completing the reaction cycle. Several rounds of ATP-dependent interactions between DnaJ, DnaK and GrpE are required for fully efficient folding.</text>
</comment>
<evidence type="ECO:0000256" key="9">
    <source>
        <dbReference type="ARBA" id="ARBA00076414"/>
    </source>
</evidence>
<dbReference type="FunFam" id="2.30.22.10:FF:000001">
    <property type="entry name" value="Protein GrpE"/>
    <property type="match status" value="1"/>
</dbReference>
<accession>A0AAE2SCX1</accession>
<proteinExistence type="inferred from homology"/>
<dbReference type="InterPro" id="IPR000740">
    <property type="entry name" value="GrpE"/>
</dbReference>
<evidence type="ECO:0000313" key="15">
    <source>
        <dbReference type="Proteomes" id="UP000634206"/>
    </source>
</evidence>
<dbReference type="PRINTS" id="PR00773">
    <property type="entry name" value="GRPEPROTEIN"/>
</dbReference>
<evidence type="ECO:0000256" key="7">
    <source>
        <dbReference type="ARBA" id="ARBA00053401"/>
    </source>
</evidence>
<evidence type="ECO:0000256" key="13">
    <source>
        <dbReference type="SAM" id="MobiDB-lite"/>
    </source>
</evidence>
<evidence type="ECO:0000256" key="4">
    <source>
        <dbReference type="ARBA" id="ARBA00022490"/>
    </source>
</evidence>
<dbReference type="NCBIfam" id="NF010738">
    <property type="entry name" value="PRK14140.1"/>
    <property type="match status" value="1"/>
</dbReference>
<sequence>MQENVQENDEVTPEEITPDSAQENTQDEAAAESEASDSSASEETSKDSPAEEIDPWEALEIEAAKWKDQAIRTAAELDNYRKRMSREKLDAVRYGNQSLLEELLPVLDNFSMGMQAAAQEKGSMLFTGMEMVHKQLGEFLSSQSVEEIPAEPGSEFDVNVHDAIGQEASSEIEEGHIVRTMRKGYRIGDRLLRPANVIVSLGDQPQPESE</sequence>
<name>A0AAE2SCX1_9BACT</name>
<dbReference type="GO" id="GO:0000774">
    <property type="term" value="F:adenyl-nucleotide exchange factor activity"/>
    <property type="evidence" value="ECO:0007669"/>
    <property type="project" value="InterPro"/>
</dbReference>
<reference evidence="14" key="1">
    <citation type="submission" date="2021-01" db="EMBL/GenBank/DDBJ databases">
        <title>Modified the classification status of verrucomicrobia.</title>
        <authorList>
            <person name="Feng X."/>
        </authorList>
    </citation>
    <scope>NUCLEOTIDE SEQUENCE</scope>
    <source>
        <strain evidence="14">5K15</strain>
    </source>
</reference>
<dbReference type="PANTHER" id="PTHR21237:SF23">
    <property type="entry name" value="GRPE PROTEIN HOMOLOG, MITOCHONDRIAL"/>
    <property type="match status" value="1"/>
</dbReference>
<dbReference type="SUPFAM" id="SSF58014">
    <property type="entry name" value="Coiled-coil domain of nucleotide exchange factor GrpE"/>
    <property type="match status" value="1"/>
</dbReference>
<comment type="subunit">
    <text evidence="3 10">Homodimer.</text>
</comment>
<evidence type="ECO:0000256" key="8">
    <source>
        <dbReference type="ARBA" id="ARBA00072274"/>
    </source>
</evidence>
<dbReference type="HAMAP" id="MF_01151">
    <property type="entry name" value="GrpE"/>
    <property type="match status" value="1"/>
</dbReference>